<dbReference type="Proteomes" id="UP000800235">
    <property type="component" value="Unassembled WGS sequence"/>
</dbReference>
<sequence>MKTTLLLATLASLTSLSLSKPIPDGPHGAAPITGTGAKVEEVPAIFSSKYKRVRVTYGQYHLAPFNASSAKPAGGHGGMDMGGMAMGGAGGHDAAPKPAGGAPPMAMPGMENEGGMADVSTHEALKPCSDCTLKYAKASLTFPDGTSANYLNGAYLHHLTMAVVGPGREDLACPGGTMRIPKNMERMLAFHNDRNETFFGVTGTDEMGFYLGKDDKMDLELMLKNEINVPKDVVFSIEWEFIPGRPAGWGDVKGLWMDAAPCSAMMSDISPPKGKTQFTLTGPTWTSTVNGRLLNTVGHMHDGGLEVQILSNGKPVCLSKASYNGPGYVPGTDALALGASKIDHISRYSPCINIGELKKGDTLALSAQYDFEKYKPALNKVGQESHVMGVAMVFVETKQ</sequence>
<reference evidence="2" key="1">
    <citation type="journal article" date="2020" name="Stud. Mycol.">
        <title>101 Dothideomycetes genomes: a test case for predicting lifestyles and emergence of pathogens.</title>
        <authorList>
            <person name="Haridas S."/>
            <person name="Albert R."/>
            <person name="Binder M."/>
            <person name="Bloem J."/>
            <person name="Labutti K."/>
            <person name="Salamov A."/>
            <person name="Andreopoulos B."/>
            <person name="Baker S."/>
            <person name="Barry K."/>
            <person name="Bills G."/>
            <person name="Bluhm B."/>
            <person name="Cannon C."/>
            <person name="Castanera R."/>
            <person name="Culley D."/>
            <person name="Daum C."/>
            <person name="Ezra D."/>
            <person name="Gonzalez J."/>
            <person name="Henrissat B."/>
            <person name="Kuo A."/>
            <person name="Liang C."/>
            <person name="Lipzen A."/>
            <person name="Lutzoni F."/>
            <person name="Magnuson J."/>
            <person name="Mondo S."/>
            <person name="Nolan M."/>
            <person name="Ohm R."/>
            <person name="Pangilinan J."/>
            <person name="Park H.-J."/>
            <person name="Ramirez L."/>
            <person name="Alfaro M."/>
            <person name="Sun H."/>
            <person name="Tritt A."/>
            <person name="Yoshinaga Y."/>
            <person name="Zwiers L.-H."/>
            <person name="Turgeon B."/>
            <person name="Goodwin S."/>
            <person name="Spatafora J."/>
            <person name="Crous P."/>
            <person name="Grigoriev I."/>
        </authorList>
    </citation>
    <scope>NUCLEOTIDE SEQUENCE</scope>
    <source>
        <strain evidence="2">CBS 130266</strain>
    </source>
</reference>
<keyword evidence="3" id="KW-1185">Reference proteome</keyword>
<evidence type="ECO:0000313" key="2">
    <source>
        <dbReference type="EMBL" id="KAF2431323.1"/>
    </source>
</evidence>
<comment type="caution">
    <text evidence="2">The sequence shown here is derived from an EMBL/GenBank/DDBJ whole genome shotgun (WGS) entry which is preliminary data.</text>
</comment>
<dbReference type="OrthoDB" id="4142625at2759"/>
<evidence type="ECO:0000256" key="1">
    <source>
        <dbReference type="SAM" id="SignalP"/>
    </source>
</evidence>
<protein>
    <submittedName>
        <fullName evidence="2">Uncharacterized protein</fullName>
    </submittedName>
</protein>
<keyword evidence="1" id="KW-0732">Signal</keyword>
<dbReference type="EMBL" id="MU007032">
    <property type="protein sequence ID" value="KAF2431323.1"/>
    <property type="molecule type" value="Genomic_DNA"/>
</dbReference>
<name>A0A9P4NTS7_9PEZI</name>
<gene>
    <name evidence="2" type="ORF">EJ08DRAFT_182973</name>
</gene>
<feature type="signal peptide" evidence="1">
    <location>
        <begin position="1"/>
        <end position="19"/>
    </location>
</feature>
<accession>A0A9P4NTS7</accession>
<feature type="chain" id="PRO_5040505584" evidence="1">
    <location>
        <begin position="20"/>
        <end position="399"/>
    </location>
</feature>
<organism evidence="2 3">
    <name type="scientific">Tothia fuscella</name>
    <dbReference type="NCBI Taxonomy" id="1048955"/>
    <lineage>
        <taxon>Eukaryota</taxon>
        <taxon>Fungi</taxon>
        <taxon>Dikarya</taxon>
        <taxon>Ascomycota</taxon>
        <taxon>Pezizomycotina</taxon>
        <taxon>Dothideomycetes</taxon>
        <taxon>Pleosporomycetidae</taxon>
        <taxon>Venturiales</taxon>
        <taxon>Cylindrosympodiaceae</taxon>
        <taxon>Tothia</taxon>
    </lineage>
</organism>
<dbReference type="AlphaFoldDB" id="A0A9P4NTS7"/>
<proteinExistence type="predicted"/>
<evidence type="ECO:0000313" key="3">
    <source>
        <dbReference type="Proteomes" id="UP000800235"/>
    </source>
</evidence>